<reference evidence="6 7" key="1">
    <citation type="submission" date="2016-11" db="EMBL/GenBank/DDBJ databases">
        <authorList>
            <person name="Jaros S."/>
            <person name="Januszkiewicz K."/>
            <person name="Wedrychowicz H."/>
        </authorList>
    </citation>
    <scope>NUCLEOTIDE SEQUENCE [LARGE SCALE GENOMIC DNA]</scope>
    <source>
        <strain evidence="6 7">DSM 19436</strain>
    </source>
</reference>
<dbReference type="RefSeq" id="WP_073053761.1">
    <property type="nucleotide sequence ID" value="NZ_FQUP01000002.1"/>
</dbReference>
<evidence type="ECO:0000256" key="5">
    <source>
        <dbReference type="RuleBase" id="RU363041"/>
    </source>
</evidence>
<dbReference type="EMBL" id="FQUP01000002">
    <property type="protein sequence ID" value="SHF72762.1"/>
    <property type="molecule type" value="Genomic_DNA"/>
</dbReference>
<proteinExistence type="inferred from homology"/>
<keyword evidence="2 5" id="KW-0812">Transmembrane</keyword>
<keyword evidence="4 5" id="KW-0472">Membrane</keyword>
<evidence type="ECO:0000256" key="3">
    <source>
        <dbReference type="ARBA" id="ARBA00022989"/>
    </source>
</evidence>
<feature type="transmembrane region" description="Helical" evidence="5">
    <location>
        <begin position="180"/>
        <end position="204"/>
    </location>
</feature>
<keyword evidence="5" id="KW-1003">Cell membrane</keyword>
<evidence type="ECO:0000313" key="6">
    <source>
        <dbReference type="EMBL" id="SHF72762.1"/>
    </source>
</evidence>
<keyword evidence="3 5" id="KW-1133">Transmembrane helix</keyword>
<gene>
    <name evidence="6" type="ORF">SAMN02745157_2856</name>
</gene>
<feature type="transmembrane region" description="Helical" evidence="5">
    <location>
        <begin position="20"/>
        <end position="41"/>
    </location>
</feature>
<feature type="transmembrane region" description="Helical" evidence="5">
    <location>
        <begin position="105"/>
        <end position="122"/>
    </location>
</feature>
<organism evidence="6 7">
    <name type="scientific">Kaistia soli DSM 19436</name>
    <dbReference type="NCBI Taxonomy" id="1122133"/>
    <lineage>
        <taxon>Bacteria</taxon>
        <taxon>Pseudomonadati</taxon>
        <taxon>Pseudomonadota</taxon>
        <taxon>Alphaproteobacteria</taxon>
        <taxon>Hyphomicrobiales</taxon>
        <taxon>Kaistiaceae</taxon>
        <taxon>Kaistia</taxon>
    </lineage>
</organism>
<feature type="transmembrane region" description="Helical" evidence="5">
    <location>
        <begin position="48"/>
        <end position="68"/>
    </location>
</feature>
<evidence type="ECO:0000256" key="4">
    <source>
        <dbReference type="ARBA" id="ARBA00023136"/>
    </source>
</evidence>
<comment type="subcellular location">
    <subcellularLocation>
        <location evidence="5">Cell membrane</location>
        <topology evidence="5">Multi-pass membrane protein</topology>
    </subcellularLocation>
    <subcellularLocation>
        <location evidence="1">Membrane</location>
        <topology evidence="1">Multi-pass membrane protein</topology>
    </subcellularLocation>
</comment>
<dbReference type="InterPro" id="IPR051598">
    <property type="entry name" value="TSUP/Inactive_protease-like"/>
</dbReference>
<dbReference type="STRING" id="1122133.SAMN02745157_2856"/>
<dbReference type="Proteomes" id="UP000184485">
    <property type="component" value="Unassembled WGS sequence"/>
</dbReference>
<dbReference type="OrthoDB" id="9151526at2"/>
<dbReference type="GO" id="GO:0005886">
    <property type="term" value="C:plasma membrane"/>
    <property type="evidence" value="ECO:0007669"/>
    <property type="project" value="UniProtKB-SubCell"/>
</dbReference>
<dbReference type="InterPro" id="IPR002781">
    <property type="entry name" value="TM_pro_TauE-like"/>
</dbReference>
<name>A0A1M5E113_9HYPH</name>
<evidence type="ECO:0000256" key="2">
    <source>
        <dbReference type="ARBA" id="ARBA00022692"/>
    </source>
</evidence>
<feature type="transmembrane region" description="Helical" evidence="5">
    <location>
        <begin position="240"/>
        <end position="258"/>
    </location>
</feature>
<evidence type="ECO:0000256" key="1">
    <source>
        <dbReference type="ARBA" id="ARBA00004141"/>
    </source>
</evidence>
<accession>A0A1M5E113</accession>
<comment type="similarity">
    <text evidence="5">Belongs to the 4-toluene sulfonate uptake permease (TSUP) (TC 2.A.102) family.</text>
</comment>
<dbReference type="Pfam" id="PF01925">
    <property type="entry name" value="TauE"/>
    <property type="match status" value="1"/>
</dbReference>
<dbReference type="AlphaFoldDB" id="A0A1M5E113"/>
<dbReference type="PANTHER" id="PTHR43701">
    <property type="entry name" value="MEMBRANE TRANSPORTER PROTEIN MJ0441-RELATED"/>
    <property type="match status" value="1"/>
</dbReference>
<feature type="transmembrane region" description="Helical" evidence="5">
    <location>
        <begin position="74"/>
        <end position="96"/>
    </location>
</feature>
<feature type="transmembrane region" description="Helical" evidence="5">
    <location>
        <begin position="142"/>
        <end position="168"/>
    </location>
</feature>
<evidence type="ECO:0000313" key="7">
    <source>
        <dbReference type="Proteomes" id="UP000184485"/>
    </source>
</evidence>
<sequence>MDASLIQDALAVASGSVVGFSLGLVGGGGSILAVPLLFYVVRVGSPHEAIGTGAVAVAASAAFGLVGHARARTVKWPCAVAFAVAGIVGTIIGAAVGKAVDGQKLLALFGLLMLVVGALMTRRRRGGSNPDARLSLETAPKLLPLLAATGLVVGLASGFFGIGGGFLIVPGLIGATAMPIVNAIGSSLVSVTFFGMTTAASYAVSGLVNWWIAGLFILGGLAGSVSGTYLARRLAGRGRVLTLVFATIVIAAGFYVSLKGFSAWMAPSGS</sequence>
<keyword evidence="7" id="KW-1185">Reference proteome</keyword>
<protein>
    <recommendedName>
        <fullName evidence="5">Probable membrane transporter protein</fullName>
    </recommendedName>
</protein>
<feature type="transmembrane region" description="Helical" evidence="5">
    <location>
        <begin position="210"/>
        <end position="231"/>
    </location>
</feature>
<dbReference type="PANTHER" id="PTHR43701:SF2">
    <property type="entry name" value="MEMBRANE TRANSPORTER PROTEIN YJNA-RELATED"/>
    <property type="match status" value="1"/>
</dbReference>